<dbReference type="EMBL" id="JAZIBG010000049">
    <property type="protein sequence ID" value="MEF7616868.1"/>
    <property type="molecule type" value="Genomic_DNA"/>
</dbReference>
<name>A0AAW9QKF3_9BURK</name>
<dbReference type="NCBIfam" id="TIGR03088">
    <property type="entry name" value="stp2"/>
    <property type="match status" value="1"/>
</dbReference>
<dbReference type="AlphaFoldDB" id="A0AAW9QKF3"/>
<feature type="domain" description="Glycosyltransferase subfamily 4-like N-terminal" evidence="1">
    <location>
        <begin position="38"/>
        <end position="196"/>
    </location>
</feature>
<evidence type="ECO:0000313" key="2">
    <source>
        <dbReference type="EMBL" id="MEF7616868.1"/>
    </source>
</evidence>
<evidence type="ECO:0000313" key="3">
    <source>
        <dbReference type="Proteomes" id="UP001336250"/>
    </source>
</evidence>
<organism evidence="2 3">
    <name type="scientific">Aquincola agrisoli</name>
    <dbReference type="NCBI Taxonomy" id="3119538"/>
    <lineage>
        <taxon>Bacteria</taxon>
        <taxon>Pseudomonadati</taxon>
        <taxon>Pseudomonadota</taxon>
        <taxon>Betaproteobacteria</taxon>
        <taxon>Burkholderiales</taxon>
        <taxon>Sphaerotilaceae</taxon>
        <taxon>Aquincola</taxon>
    </lineage>
</organism>
<comment type="caution">
    <text evidence="2">The sequence shown here is derived from an EMBL/GenBank/DDBJ whole genome shotgun (WGS) entry which is preliminary data.</text>
</comment>
<dbReference type="InterPro" id="IPR028098">
    <property type="entry name" value="Glyco_trans_4-like_N"/>
</dbReference>
<dbReference type="Gene3D" id="3.40.50.2000">
    <property type="entry name" value="Glycogen Phosphorylase B"/>
    <property type="match status" value="2"/>
</dbReference>
<dbReference type="Pfam" id="PF13692">
    <property type="entry name" value="Glyco_trans_1_4"/>
    <property type="match status" value="1"/>
</dbReference>
<dbReference type="Proteomes" id="UP001336250">
    <property type="component" value="Unassembled WGS sequence"/>
</dbReference>
<accession>A0AAW9QKF3</accession>
<dbReference type="SUPFAM" id="SSF53756">
    <property type="entry name" value="UDP-Glycosyltransferase/glycogen phosphorylase"/>
    <property type="match status" value="1"/>
</dbReference>
<proteinExistence type="predicted"/>
<dbReference type="Pfam" id="PF13439">
    <property type="entry name" value="Glyco_transf_4"/>
    <property type="match status" value="1"/>
</dbReference>
<reference evidence="2 3" key="1">
    <citation type="submission" date="2024-02" db="EMBL/GenBank/DDBJ databases">
        <title>Genome sequence of Aquincola sp. MAHUQ-54.</title>
        <authorList>
            <person name="Huq M.A."/>
        </authorList>
    </citation>
    <scope>NUCLEOTIDE SEQUENCE [LARGE SCALE GENOMIC DNA]</scope>
    <source>
        <strain evidence="2 3">MAHUQ-54</strain>
    </source>
</reference>
<dbReference type="RefSeq" id="WP_332292468.1">
    <property type="nucleotide sequence ID" value="NZ_JAZIBG010000049.1"/>
</dbReference>
<protein>
    <submittedName>
        <fullName evidence="2">TIGR03088 family PEP-CTERM/XrtA system glycosyltransferase</fullName>
    </submittedName>
</protein>
<dbReference type="PANTHER" id="PTHR12526">
    <property type="entry name" value="GLYCOSYLTRANSFERASE"/>
    <property type="match status" value="1"/>
</dbReference>
<evidence type="ECO:0000259" key="1">
    <source>
        <dbReference type="Pfam" id="PF13439"/>
    </source>
</evidence>
<dbReference type="GO" id="GO:0016757">
    <property type="term" value="F:glycosyltransferase activity"/>
    <property type="evidence" value="ECO:0007669"/>
    <property type="project" value="UniProtKB-ARBA"/>
</dbReference>
<dbReference type="InterPro" id="IPR017522">
    <property type="entry name" value="Sugar_tfrase_PEP-CTERM_Stp2"/>
</dbReference>
<sequence>MDKFQASPPLQPGPVPAAAVAADPRPLIAHVVYRFDTGGLENGLVNLINHMPADTYRHAIIALTEVTAFSRRIRRSDVEFISLHKPPGHAVRLYPRLARLFRQLRPAVVHTRNLAALECVLPAWWAGVPVRMHGEHGRDVEDLDGTKRKYQLMRRAYKPWVTHYIALSRDLAGYLTERIHVAPARMSQVYNGVDADSFRPATGAAQPGIEGCPFPPGRHWLVGTVGRMQQVKDQLTLAHAFVRVLQQEPALRDRLRLVMVGAGPLREPVQRVLSEAGVADLSWLPGERTDVAHVMRGLNCFVLPSRAEGISNTILEAMATGLPVVATDVGGNAELVVDGTTGLVVPAADPQAMARAIAALACEPTAAEAMGRAGRARIVGQFSLQAMVARYQGIYDQALRAARTA</sequence>
<keyword evidence="3" id="KW-1185">Reference proteome</keyword>
<gene>
    <name evidence="2" type="ORF">V4F39_23340</name>
</gene>